<dbReference type="InterPro" id="IPR029063">
    <property type="entry name" value="SAM-dependent_MTases_sf"/>
</dbReference>
<evidence type="ECO:0000256" key="2">
    <source>
        <dbReference type="ARBA" id="ARBA00022691"/>
    </source>
</evidence>
<name>A0AAD3CR87_9STRA</name>
<comment type="catalytic activity">
    <reaction evidence="6">
        <text>arsenic triglutathione + [thioredoxin]-dithiol + S-adenosyl-L-methionine + 2 H2O = methylarsonous acid + [thioredoxin]-disulfide + 3 glutathione + S-adenosyl-L-homocysteine + H(+)</text>
        <dbReference type="Rhea" id="RHEA:69460"/>
        <dbReference type="Rhea" id="RHEA-COMP:10698"/>
        <dbReference type="Rhea" id="RHEA-COMP:10700"/>
        <dbReference type="ChEBI" id="CHEBI:15377"/>
        <dbReference type="ChEBI" id="CHEBI:15378"/>
        <dbReference type="ChEBI" id="CHEBI:17826"/>
        <dbReference type="ChEBI" id="CHEBI:29950"/>
        <dbReference type="ChEBI" id="CHEBI:50058"/>
        <dbReference type="ChEBI" id="CHEBI:57856"/>
        <dbReference type="ChEBI" id="CHEBI:57925"/>
        <dbReference type="ChEBI" id="CHEBI:59789"/>
        <dbReference type="ChEBI" id="CHEBI:183640"/>
        <dbReference type="EC" id="2.1.1.137"/>
    </reaction>
</comment>
<dbReference type="SUPFAM" id="SSF53335">
    <property type="entry name" value="S-adenosyl-L-methionine-dependent methyltransferases"/>
    <property type="match status" value="1"/>
</dbReference>
<evidence type="ECO:0000256" key="8">
    <source>
        <dbReference type="ARBA" id="ARBA00048428"/>
    </source>
</evidence>
<dbReference type="InterPro" id="IPR026669">
    <property type="entry name" value="Arsenite_MeTrfase-like"/>
</dbReference>
<evidence type="ECO:0000259" key="11">
    <source>
        <dbReference type="Pfam" id="PF13847"/>
    </source>
</evidence>
<feature type="region of interest" description="Disordered" evidence="9">
    <location>
        <begin position="558"/>
        <end position="578"/>
    </location>
</feature>
<evidence type="ECO:0000256" key="6">
    <source>
        <dbReference type="ARBA" id="ARBA00047941"/>
    </source>
</evidence>
<dbReference type="Pfam" id="PF13847">
    <property type="entry name" value="Methyltransf_31"/>
    <property type="match status" value="1"/>
</dbReference>
<keyword evidence="1" id="KW-0808">Transferase</keyword>
<evidence type="ECO:0000256" key="1">
    <source>
        <dbReference type="ARBA" id="ARBA00022679"/>
    </source>
</evidence>
<dbReference type="CDD" id="cd02440">
    <property type="entry name" value="AdoMet_MTases"/>
    <property type="match status" value="1"/>
</dbReference>
<dbReference type="InterPro" id="IPR025714">
    <property type="entry name" value="Methyltranfer_dom"/>
</dbReference>
<gene>
    <name evidence="12" type="ORF">CTEN210_05856</name>
</gene>
<accession>A0AAD3CR87</accession>
<dbReference type="InterPro" id="IPR007314">
    <property type="entry name" value="Cofac_haem-bd_dom"/>
</dbReference>
<sequence>MASIRGRLFRLSPQLFGKEITLNDFLENYVGQKKMVILGEYHCSPNIVQLQTNIQEKLAQSLIVQPSNDERAQDIPKVRVIMEHVSMNMQGILNKYHHHHDTSKLLKEYEEIGTEGFNLNPYIPALESAVNSENIRLYGGFIPRPFARILMKEGVEKAIEEASSAGFIPKDETLTGTDLHYNYFESLLTGRKYLQSEPTDRFRKMFPAQIIKDVSMAWATKTIDRVFNTTGNDKMLLVCGVGHMLYNHGVPERIFKDCSEMKAIQSKEDVLRVACLPVSEGQLVQNAKENNDEIIALLRNHYGSDLDAADVCFVYEEVLSSEDEDEEIIKETQAVYDKVGNTAHLEGGDMKKAHAILKSLNYTNEEIEYAGEDAVNYQGVGNPHRHVTIKNRDSVLDLGSGLGVDSLIASSKCGPDGKVIGVDLSNECVQHTNKRAKERGLEDKLQFIQSSIEDIGDKLESDQFDVIISNGAFCLLPNKKKGFSEAYRLLKSGGKISICTTVVKNGLEEGVEWPLCMQTFAKMDELVPMLEELGFQDIEIDLSDSLMEEEVEIEIGDGDGKEGEEFISNNTNNEEGEGRFKVHNEEGQKQFRHLENFDMNNLCARVVIKARKP</sequence>
<dbReference type="AlphaFoldDB" id="A0AAD3CR87"/>
<reference evidence="12 13" key="1">
    <citation type="journal article" date="2021" name="Sci. Rep.">
        <title>The genome of the diatom Chaetoceros tenuissimus carries an ancient integrated fragment of an extant virus.</title>
        <authorList>
            <person name="Hongo Y."/>
            <person name="Kimura K."/>
            <person name="Takaki Y."/>
            <person name="Yoshida Y."/>
            <person name="Baba S."/>
            <person name="Kobayashi G."/>
            <person name="Nagasaki K."/>
            <person name="Hano T."/>
            <person name="Tomaru Y."/>
        </authorList>
    </citation>
    <scope>NUCLEOTIDE SEQUENCE [LARGE SCALE GENOMIC DNA]</scope>
    <source>
        <strain evidence="12 13">NIES-3715</strain>
    </source>
</reference>
<feature type="domain" description="Haem-binding uptake Tiki superfamily ChaN" evidence="10">
    <location>
        <begin position="32"/>
        <end position="254"/>
    </location>
</feature>
<dbReference type="Pfam" id="PF04187">
    <property type="entry name" value="Cofac_haem_bdg"/>
    <property type="match status" value="1"/>
</dbReference>
<keyword evidence="13" id="KW-1185">Reference proteome</keyword>
<evidence type="ECO:0000256" key="7">
    <source>
        <dbReference type="ARBA" id="ARBA00047943"/>
    </source>
</evidence>
<dbReference type="PANTHER" id="PTHR43675">
    <property type="entry name" value="ARSENITE METHYLTRANSFERASE"/>
    <property type="match status" value="1"/>
</dbReference>
<comment type="catalytic activity">
    <reaction evidence="7">
        <text>arsenic triglutathione + 2 [thioredoxin]-dithiol + 2 S-adenosyl-L-methionine + H2O = dimethylarsinous acid + 2 [thioredoxin]-disulfide + 3 glutathione + 2 S-adenosyl-L-homocysteine + 2 H(+)</text>
        <dbReference type="Rhea" id="RHEA:69464"/>
        <dbReference type="Rhea" id="RHEA-COMP:10698"/>
        <dbReference type="Rhea" id="RHEA-COMP:10700"/>
        <dbReference type="ChEBI" id="CHEBI:15377"/>
        <dbReference type="ChEBI" id="CHEBI:15378"/>
        <dbReference type="ChEBI" id="CHEBI:23808"/>
        <dbReference type="ChEBI" id="CHEBI:29950"/>
        <dbReference type="ChEBI" id="CHEBI:50058"/>
        <dbReference type="ChEBI" id="CHEBI:57856"/>
        <dbReference type="ChEBI" id="CHEBI:57925"/>
        <dbReference type="ChEBI" id="CHEBI:59789"/>
        <dbReference type="ChEBI" id="CHEBI:183640"/>
        <dbReference type="EC" id="2.1.1.137"/>
    </reaction>
</comment>
<keyword evidence="2" id="KW-0949">S-adenosyl-L-methionine</keyword>
<comment type="catalytic activity">
    <reaction evidence="8">
        <text>arsenic triglutathione + 3 [thioredoxin]-dithiol + 3 S-adenosyl-L-methionine = trimethylarsine + 3 [thioredoxin]-disulfide + 3 glutathione + 3 S-adenosyl-L-homocysteine + 3 H(+)</text>
        <dbReference type="Rhea" id="RHEA:69432"/>
        <dbReference type="Rhea" id="RHEA-COMP:10698"/>
        <dbReference type="Rhea" id="RHEA-COMP:10700"/>
        <dbReference type="ChEBI" id="CHEBI:15378"/>
        <dbReference type="ChEBI" id="CHEBI:27130"/>
        <dbReference type="ChEBI" id="CHEBI:29950"/>
        <dbReference type="ChEBI" id="CHEBI:50058"/>
        <dbReference type="ChEBI" id="CHEBI:57856"/>
        <dbReference type="ChEBI" id="CHEBI:57925"/>
        <dbReference type="ChEBI" id="CHEBI:59789"/>
        <dbReference type="ChEBI" id="CHEBI:183640"/>
        <dbReference type="EC" id="2.1.1.137"/>
    </reaction>
</comment>
<organism evidence="12 13">
    <name type="scientific">Chaetoceros tenuissimus</name>
    <dbReference type="NCBI Taxonomy" id="426638"/>
    <lineage>
        <taxon>Eukaryota</taxon>
        <taxon>Sar</taxon>
        <taxon>Stramenopiles</taxon>
        <taxon>Ochrophyta</taxon>
        <taxon>Bacillariophyta</taxon>
        <taxon>Coscinodiscophyceae</taxon>
        <taxon>Chaetocerotophycidae</taxon>
        <taxon>Chaetocerotales</taxon>
        <taxon>Chaetocerotaceae</taxon>
        <taxon>Chaetoceros</taxon>
    </lineage>
</organism>
<proteinExistence type="inferred from homology"/>
<dbReference type="Gene3D" id="3.40.50.11550">
    <property type="match status" value="1"/>
</dbReference>
<dbReference type="PANTHER" id="PTHR43675:SF8">
    <property type="entry name" value="ARSENITE METHYLTRANSFERASE"/>
    <property type="match status" value="1"/>
</dbReference>
<feature type="domain" description="Methyltransferase" evidence="11">
    <location>
        <begin position="390"/>
        <end position="507"/>
    </location>
</feature>
<evidence type="ECO:0000259" key="10">
    <source>
        <dbReference type="Pfam" id="PF04187"/>
    </source>
</evidence>
<evidence type="ECO:0000256" key="9">
    <source>
        <dbReference type="SAM" id="MobiDB-lite"/>
    </source>
</evidence>
<evidence type="ECO:0000256" key="5">
    <source>
        <dbReference type="ARBA" id="ARBA00034545"/>
    </source>
</evidence>
<dbReference type="GO" id="GO:0030791">
    <property type="term" value="F:arsenite methyltransferase activity"/>
    <property type="evidence" value="ECO:0007669"/>
    <property type="project" value="UniProtKB-EC"/>
</dbReference>
<protein>
    <recommendedName>
        <fullName evidence="5">Arsenite methyltransferase</fullName>
        <ecNumber evidence="4">2.1.1.137</ecNumber>
    </recommendedName>
</protein>
<evidence type="ECO:0000313" key="13">
    <source>
        <dbReference type="Proteomes" id="UP001054902"/>
    </source>
</evidence>
<dbReference type="EMBL" id="BLLK01000038">
    <property type="protein sequence ID" value="GFH49380.1"/>
    <property type="molecule type" value="Genomic_DNA"/>
</dbReference>
<dbReference type="Gene3D" id="3.40.50.150">
    <property type="entry name" value="Vaccinia Virus protein VP39"/>
    <property type="match status" value="1"/>
</dbReference>
<dbReference type="SUPFAM" id="SSF159501">
    <property type="entry name" value="EreA/ChaN-like"/>
    <property type="match status" value="1"/>
</dbReference>
<dbReference type="EC" id="2.1.1.137" evidence="4"/>
<comment type="similarity">
    <text evidence="3">Belongs to the methyltransferase superfamily. Arsenite methyltransferase family.</text>
</comment>
<comment type="caution">
    <text evidence="12">The sequence shown here is derived from an EMBL/GenBank/DDBJ whole genome shotgun (WGS) entry which is preliminary data.</text>
</comment>
<evidence type="ECO:0000256" key="3">
    <source>
        <dbReference type="ARBA" id="ARBA00034487"/>
    </source>
</evidence>
<evidence type="ECO:0000313" key="12">
    <source>
        <dbReference type="EMBL" id="GFH49380.1"/>
    </source>
</evidence>
<dbReference type="Proteomes" id="UP001054902">
    <property type="component" value="Unassembled WGS sequence"/>
</dbReference>
<evidence type="ECO:0000256" key="4">
    <source>
        <dbReference type="ARBA" id="ARBA00034521"/>
    </source>
</evidence>